<dbReference type="Gene3D" id="1.20.1330.10">
    <property type="entry name" value="f41 fragment of flagellin, N-terminal domain"/>
    <property type="match status" value="2"/>
</dbReference>
<gene>
    <name evidence="6" type="ordered locus">Desal_1017</name>
</gene>
<evidence type="ECO:0000256" key="3">
    <source>
        <dbReference type="ARBA" id="ARBA00023143"/>
    </source>
</evidence>
<feature type="domain" description="Flagellin C-terminal" evidence="5">
    <location>
        <begin position="450"/>
        <end position="523"/>
    </location>
</feature>
<keyword evidence="6" id="KW-0966">Cell projection</keyword>
<dbReference type="OrthoDB" id="9758307at2"/>
<protein>
    <submittedName>
        <fullName evidence="6">Flagellar hook-associated protein 3</fullName>
    </submittedName>
</protein>
<keyword evidence="6" id="KW-0282">Flagellum</keyword>
<dbReference type="InterPro" id="IPR013384">
    <property type="entry name" value="Flagell_FlgL"/>
</dbReference>
<accession>C6C0E8</accession>
<dbReference type="STRING" id="526222.Desal_1017"/>
<evidence type="ECO:0000259" key="5">
    <source>
        <dbReference type="Pfam" id="PF00700"/>
    </source>
</evidence>
<keyword evidence="7" id="KW-1185">Reference proteome</keyword>
<comment type="similarity">
    <text evidence="2">Belongs to the bacterial flagellin family.</text>
</comment>
<evidence type="ECO:0000256" key="1">
    <source>
        <dbReference type="ARBA" id="ARBA00004365"/>
    </source>
</evidence>
<reference evidence="6 7" key="1">
    <citation type="submission" date="2009-06" db="EMBL/GenBank/DDBJ databases">
        <title>Complete sequence of Desulfovibrio salexigens DSM 2638.</title>
        <authorList>
            <consortium name="US DOE Joint Genome Institute"/>
            <person name="Lucas S."/>
            <person name="Copeland A."/>
            <person name="Lapidus A."/>
            <person name="Glavina del Rio T."/>
            <person name="Tice H."/>
            <person name="Bruce D."/>
            <person name="Goodwin L."/>
            <person name="Pitluck S."/>
            <person name="Munk A.C."/>
            <person name="Brettin T."/>
            <person name="Detter J.C."/>
            <person name="Han C."/>
            <person name="Tapia R."/>
            <person name="Larimer F."/>
            <person name="Land M."/>
            <person name="Hauser L."/>
            <person name="Kyrpides N."/>
            <person name="Anderson I."/>
            <person name="Wall J.D."/>
            <person name="Arkin A.P."/>
            <person name="Dehal P."/>
            <person name="Chivian D."/>
            <person name="Giles B."/>
            <person name="Hazen T.C."/>
        </authorList>
    </citation>
    <scope>NUCLEOTIDE SEQUENCE [LARGE SCALE GENOMIC DNA]</scope>
    <source>
        <strain evidence="7">ATCC 14822 / DSM 2638 / NCIMB 8403 / VKM B-1763</strain>
    </source>
</reference>
<dbReference type="KEGG" id="dsa:Desal_1017"/>
<dbReference type="Pfam" id="PF00700">
    <property type="entry name" value="Flagellin_C"/>
    <property type="match status" value="1"/>
</dbReference>
<dbReference type="GO" id="GO:0071973">
    <property type="term" value="P:bacterial-type flagellum-dependent cell motility"/>
    <property type="evidence" value="ECO:0007669"/>
    <property type="project" value="InterPro"/>
</dbReference>
<dbReference type="RefSeq" id="WP_015850901.1">
    <property type="nucleotide sequence ID" value="NC_012881.1"/>
</dbReference>
<dbReference type="HOGENOM" id="CLU_024437_6_0_7"/>
<keyword evidence="3" id="KW-0975">Bacterial flagellum</keyword>
<dbReference type="AlphaFoldDB" id="C6C0E8"/>
<evidence type="ECO:0000313" key="6">
    <source>
        <dbReference type="EMBL" id="ACS79082.1"/>
    </source>
</evidence>
<dbReference type="SUPFAM" id="SSF64518">
    <property type="entry name" value="Phase 1 flagellin"/>
    <property type="match status" value="1"/>
</dbReference>
<dbReference type="InterPro" id="IPR001029">
    <property type="entry name" value="Flagellin_N"/>
</dbReference>
<keyword evidence="6" id="KW-0969">Cilium</keyword>
<dbReference type="NCBIfam" id="TIGR02550">
    <property type="entry name" value="flagell_flgL"/>
    <property type="match status" value="1"/>
</dbReference>
<dbReference type="PANTHER" id="PTHR42792:SF1">
    <property type="entry name" value="FLAGELLAR HOOK-ASSOCIATED PROTEIN 3"/>
    <property type="match status" value="1"/>
</dbReference>
<feature type="domain" description="Flagellin N-terminal" evidence="4">
    <location>
        <begin position="3"/>
        <end position="138"/>
    </location>
</feature>
<dbReference type="PANTHER" id="PTHR42792">
    <property type="entry name" value="FLAGELLIN"/>
    <property type="match status" value="1"/>
</dbReference>
<dbReference type="EMBL" id="CP001649">
    <property type="protein sequence ID" value="ACS79082.1"/>
    <property type="molecule type" value="Genomic_DNA"/>
</dbReference>
<evidence type="ECO:0000313" key="7">
    <source>
        <dbReference type="Proteomes" id="UP000002601"/>
    </source>
</evidence>
<dbReference type="GO" id="GO:0009424">
    <property type="term" value="C:bacterial-type flagellum hook"/>
    <property type="evidence" value="ECO:0007669"/>
    <property type="project" value="InterPro"/>
</dbReference>
<dbReference type="InterPro" id="IPR001492">
    <property type="entry name" value="Flagellin"/>
</dbReference>
<sequence>MRVSQQMLFNTYVSNMNRSLTDLVDSNIQAQTQKKVNRPSDDPVGMARILDHRETLATVKQYRDNIDTAKGWLSLSDTTLTQVSTIITRAKGLAEQGASGTITADNREQISYEARQLFQQLVSLANTEYEGKSIYAGHKVEENAFAEKLWMTTNDSNVSSRNFTITGSADKTIVVQFLDSGDIGGGADLDYRYSKDGGKTFTTKTLAAGNTSLDFDGVTMDFDLGTPAVNIPVQANAADNTNDASGTWMWVRPTAQYMGDDADGINVVGMNTNLNGPLNQAEGDFNKDVVVRIDNTTDLASQIEYSYSLDGGVSWVGGNVKPADGITSNAVLTIPGGTLTIHSNGGANALASGAQFLVHPDTAAMDVQIQENEFVRINDVGKDIFGGVYQQPGATGASVVFNNNSTYTGDGSSPTQNLLETMGNLVAFLETNNQSGVQECLESLNLSQKHVLTKAADVGGRENRLAVADQVLSSLELNEKDRISHIEDVDVGELMTKLSQQQIVYEAVLKSSSMIMKMNLLNYV</sequence>
<dbReference type="Proteomes" id="UP000002601">
    <property type="component" value="Chromosome"/>
</dbReference>
<evidence type="ECO:0000259" key="4">
    <source>
        <dbReference type="Pfam" id="PF00669"/>
    </source>
</evidence>
<proteinExistence type="inferred from homology"/>
<dbReference type="Pfam" id="PF00669">
    <property type="entry name" value="Flagellin_N"/>
    <property type="match status" value="1"/>
</dbReference>
<evidence type="ECO:0000256" key="2">
    <source>
        <dbReference type="ARBA" id="ARBA00005709"/>
    </source>
</evidence>
<dbReference type="InterPro" id="IPR046358">
    <property type="entry name" value="Flagellin_C"/>
</dbReference>
<dbReference type="GO" id="GO:0005198">
    <property type="term" value="F:structural molecule activity"/>
    <property type="evidence" value="ECO:0007669"/>
    <property type="project" value="InterPro"/>
</dbReference>
<name>C6C0E8_MARSD</name>
<organism evidence="6 7">
    <name type="scientific">Maridesulfovibrio salexigens (strain ATCC 14822 / DSM 2638 / NCIMB 8403 / VKM B-1763)</name>
    <name type="common">Desulfovibrio salexigens</name>
    <dbReference type="NCBI Taxonomy" id="526222"/>
    <lineage>
        <taxon>Bacteria</taxon>
        <taxon>Pseudomonadati</taxon>
        <taxon>Thermodesulfobacteriota</taxon>
        <taxon>Desulfovibrionia</taxon>
        <taxon>Desulfovibrionales</taxon>
        <taxon>Desulfovibrionaceae</taxon>
        <taxon>Maridesulfovibrio</taxon>
    </lineage>
</organism>
<dbReference type="eggNOG" id="COG1344">
    <property type="taxonomic scope" value="Bacteria"/>
</dbReference>
<comment type="subcellular location">
    <subcellularLocation>
        <location evidence="1">Bacterial flagellum</location>
    </subcellularLocation>
</comment>